<dbReference type="Pfam" id="PF01636">
    <property type="entry name" value="APH"/>
    <property type="match status" value="1"/>
</dbReference>
<dbReference type="Gene3D" id="1.20.58.840">
    <property type="match status" value="1"/>
</dbReference>
<evidence type="ECO:0000259" key="1">
    <source>
        <dbReference type="Pfam" id="PF01636"/>
    </source>
</evidence>
<dbReference type="SUPFAM" id="SSF56112">
    <property type="entry name" value="Protein kinase-like (PK-like)"/>
    <property type="match status" value="1"/>
</dbReference>
<accession>A0ABY5S774</accession>
<evidence type="ECO:0000313" key="3">
    <source>
        <dbReference type="Proteomes" id="UP001057877"/>
    </source>
</evidence>
<gene>
    <name evidence="2" type="ORF">L1F29_30870</name>
</gene>
<evidence type="ECO:0000313" key="2">
    <source>
        <dbReference type="EMBL" id="UVI29761.1"/>
    </source>
</evidence>
<proteinExistence type="predicted"/>
<dbReference type="EMBL" id="CP091430">
    <property type="protein sequence ID" value="UVI29761.1"/>
    <property type="molecule type" value="Genomic_DNA"/>
</dbReference>
<dbReference type="InterPro" id="IPR002575">
    <property type="entry name" value="Aminoglycoside_PTrfase"/>
</dbReference>
<dbReference type="Gene3D" id="1.10.510.10">
    <property type="entry name" value="Transferase(Phosphotransferase) domain 1"/>
    <property type="match status" value="1"/>
</dbReference>
<keyword evidence="3" id="KW-1185">Reference proteome</keyword>
<name>A0ABY5S774_9BACL</name>
<sequence>MKQKYRIDESILLAKLDQAYGIHTESLSFIPIGDSAYSYQVNGASGERFYLKLFDHANDSHRRGILRLNHYLPLTSRMYREGLFRHLTYPIKTLRDEFTVALSDCTVALFNYIEGETLAEAYPFSNTILESIGMSVARLQQITPDIGQSTLMTEAYDVSFVPDLDKCMAYLEGIETSDDPITQSLIEQVLPRKTEIGDMRSHIRRLREAALAQPKEMVLSHGDLWGGNLIYAENELYLLDWESAQLAPRELDMIGYIGEEFEAFYSAYVRQLSRSVTVDFDVIRFYCYRNQLRNLTNWLMNILYRNLVTEQRENDLEMILYHCMNRWEGIEPRIQIAEAVWKKMNG</sequence>
<reference evidence="2" key="1">
    <citation type="submission" date="2022-01" db="EMBL/GenBank/DDBJ databases">
        <title>Paenibacillus spongiae sp. nov., isolated from marine sponge.</title>
        <authorList>
            <person name="Li Z."/>
            <person name="Zhang M."/>
        </authorList>
    </citation>
    <scope>NUCLEOTIDE SEQUENCE</scope>
    <source>
        <strain evidence="2">PHS-Z3</strain>
    </source>
</reference>
<dbReference type="RefSeq" id="WP_258385848.1">
    <property type="nucleotide sequence ID" value="NZ_CP091430.1"/>
</dbReference>
<protein>
    <submittedName>
        <fullName evidence="2">Aminoglycoside phosphotransferase family protein</fullName>
    </submittedName>
</protein>
<dbReference type="Proteomes" id="UP001057877">
    <property type="component" value="Chromosome"/>
</dbReference>
<organism evidence="2 3">
    <name type="scientific">Paenibacillus spongiae</name>
    <dbReference type="NCBI Taxonomy" id="2909671"/>
    <lineage>
        <taxon>Bacteria</taxon>
        <taxon>Bacillati</taxon>
        <taxon>Bacillota</taxon>
        <taxon>Bacilli</taxon>
        <taxon>Bacillales</taxon>
        <taxon>Paenibacillaceae</taxon>
        <taxon>Paenibacillus</taxon>
    </lineage>
</organism>
<dbReference type="InterPro" id="IPR011009">
    <property type="entry name" value="Kinase-like_dom_sf"/>
</dbReference>
<dbReference type="Gene3D" id="3.30.200.20">
    <property type="entry name" value="Phosphorylase Kinase, domain 1"/>
    <property type="match status" value="1"/>
</dbReference>
<feature type="domain" description="Aminoglycoside phosphotransferase" evidence="1">
    <location>
        <begin position="28"/>
        <end position="271"/>
    </location>
</feature>